<evidence type="ECO:0000313" key="2">
    <source>
        <dbReference type="Proteomes" id="UP001281614"/>
    </source>
</evidence>
<evidence type="ECO:0000313" key="1">
    <source>
        <dbReference type="EMBL" id="KAK2775647.1"/>
    </source>
</evidence>
<sequence length="99" mass="11176">MRPPIGGDIPQRDDMFRPQALDEGRESVTSDLAYGEIHDKYTQKSEKLGGFLFVRHQGKLELAVVCARWTIKRKTRLQVDRKLAVVQCAGCRLGVEMCG</sequence>
<gene>
    <name evidence="1" type="ORF">CKAH01_03533</name>
</gene>
<organism evidence="1 2">
    <name type="scientific">Colletotrichum kahawae</name>
    <name type="common">Coffee berry disease fungus</name>
    <dbReference type="NCBI Taxonomy" id="34407"/>
    <lineage>
        <taxon>Eukaryota</taxon>
        <taxon>Fungi</taxon>
        <taxon>Dikarya</taxon>
        <taxon>Ascomycota</taxon>
        <taxon>Pezizomycotina</taxon>
        <taxon>Sordariomycetes</taxon>
        <taxon>Hypocreomycetidae</taxon>
        <taxon>Glomerellales</taxon>
        <taxon>Glomerellaceae</taxon>
        <taxon>Colletotrichum</taxon>
        <taxon>Colletotrichum gloeosporioides species complex</taxon>
    </lineage>
</organism>
<proteinExistence type="predicted"/>
<name>A0AAE0DCC6_COLKA</name>
<reference evidence="1" key="1">
    <citation type="submission" date="2023-02" db="EMBL/GenBank/DDBJ databases">
        <title>Colletotrichum kahawae CIFC_Que2 genome sequencing and assembly.</title>
        <authorList>
            <person name="Baroncelli R."/>
        </authorList>
    </citation>
    <scope>NUCLEOTIDE SEQUENCE</scope>
    <source>
        <strain evidence="1">CIFC_Que2</strain>
    </source>
</reference>
<dbReference type="EMBL" id="VYYT01000035">
    <property type="protein sequence ID" value="KAK2775647.1"/>
    <property type="molecule type" value="Genomic_DNA"/>
</dbReference>
<dbReference type="Proteomes" id="UP001281614">
    <property type="component" value="Unassembled WGS sequence"/>
</dbReference>
<dbReference type="AlphaFoldDB" id="A0AAE0DCC6"/>
<comment type="caution">
    <text evidence="1">The sequence shown here is derived from an EMBL/GenBank/DDBJ whole genome shotgun (WGS) entry which is preliminary data.</text>
</comment>
<accession>A0AAE0DCC6</accession>
<keyword evidence="2" id="KW-1185">Reference proteome</keyword>
<protein>
    <submittedName>
        <fullName evidence="1">Uncharacterized protein</fullName>
    </submittedName>
</protein>